<dbReference type="CDD" id="cd01189">
    <property type="entry name" value="INT_ICEBs1_C_like"/>
    <property type="match status" value="1"/>
</dbReference>
<evidence type="ECO:0000256" key="1">
    <source>
        <dbReference type="ARBA" id="ARBA00023172"/>
    </source>
</evidence>
<dbReference type="Pfam" id="PF00589">
    <property type="entry name" value="Phage_integrase"/>
    <property type="match status" value="1"/>
</dbReference>
<evidence type="ECO:0000259" key="3">
    <source>
        <dbReference type="PROSITE" id="PS51898"/>
    </source>
</evidence>
<dbReference type="GO" id="GO:0003677">
    <property type="term" value="F:DNA binding"/>
    <property type="evidence" value="ECO:0007669"/>
    <property type="project" value="InterPro"/>
</dbReference>
<name>A0A5C5S4H4_9ACTN</name>
<accession>A0A5C5S4H4</accession>
<dbReference type="AlphaFoldDB" id="A0A5C5S4H4"/>
<evidence type="ECO:0000313" key="5">
    <source>
        <dbReference type="Proteomes" id="UP000319375"/>
    </source>
</evidence>
<dbReference type="PROSITE" id="PS51898">
    <property type="entry name" value="TYR_RECOMBINASE"/>
    <property type="match status" value="1"/>
</dbReference>
<dbReference type="RefSeq" id="WP_146486568.1">
    <property type="nucleotide sequence ID" value="NZ_VIGX01000003.1"/>
</dbReference>
<protein>
    <submittedName>
        <fullName evidence="4">Site-specific integrase</fullName>
    </submittedName>
</protein>
<dbReference type="GO" id="GO:0006310">
    <property type="term" value="P:DNA recombination"/>
    <property type="evidence" value="ECO:0007669"/>
    <property type="project" value="UniProtKB-KW"/>
</dbReference>
<reference evidence="4 5" key="1">
    <citation type="submission" date="2019-06" db="EMBL/GenBank/DDBJ databases">
        <title>Tsukamurella conjunctivitidis sp. nov., Tsukamurella assacharolytica sp. nov. and Tsukamurella sputae sp. nov. isolated from patients with conjunctivitis, bacteraemia (lymphoma) and respiratory infection (sputum) in Hong Kong.</title>
        <authorList>
            <person name="Teng J.L.L."/>
            <person name="Lee H.H."/>
            <person name="Fong J.Y.H."/>
            <person name="Fok K.M.N."/>
            <person name="Lau S.K.P."/>
            <person name="Woo P.C.Y."/>
        </authorList>
    </citation>
    <scope>NUCLEOTIDE SEQUENCE [LARGE SCALE GENOMIC DNA]</scope>
    <source>
        <strain evidence="4 5">HKU72</strain>
    </source>
</reference>
<dbReference type="InterPro" id="IPR050090">
    <property type="entry name" value="Tyrosine_recombinase_XerCD"/>
</dbReference>
<sequence length="281" mass="30274">MRVPRRSPRTTTPSRAFKALPLTSAQIAAVADYMTTVQLQPVYALAVTFSAYTGLRAGELRGLEIGDVTLPRQKGAMGMVSVSRTKTRQAGEWITGTPKSVKSTRVVPLDGWLADDLRAYLAGHPRRLDPSAPLFPGRMTRAEAKAAGVTLTDPTPAADESPEAAAQRAEARAAEIAATYKWTEPINTDNVSNRYYTPALAALGLPPARWHDLRHSFAVLSLSAGEHYMAVSKMLGHASFVTTLTVYADYISEAEGGKQAPLTRPTVAPAPRAHQKVANLR</sequence>
<evidence type="ECO:0000256" key="2">
    <source>
        <dbReference type="SAM" id="MobiDB-lite"/>
    </source>
</evidence>
<proteinExistence type="predicted"/>
<gene>
    <name evidence="4" type="ORF">FK530_08435</name>
</gene>
<dbReference type="PANTHER" id="PTHR30349:SF64">
    <property type="entry name" value="PROPHAGE INTEGRASE INTD-RELATED"/>
    <property type="match status" value="1"/>
</dbReference>
<feature type="domain" description="Tyr recombinase" evidence="3">
    <location>
        <begin position="15"/>
        <end position="261"/>
    </location>
</feature>
<dbReference type="Gene3D" id="1.10.443.10">
    <property type="entry name" value="Intergrase catalytic core"/>
    <property type="match status" value="1"/>
</dbReference>
<organism evidence="4 5">
    <name type="scientific">Tsukamurella conjunctivitidis</name>
    <dbReference type="NCBI Taxonomy" id="2592068"/>
    <lineage>
        <taxon>Bacteria</taxon>
        <taxon>Bacillati</taxon>
        <taxon>Actinomycetota</taxon>
        <taxon>Actinomycetes</taxon>
        <taxon>Mycobacteriales</taxon>
        <taxon>Tsukamurellaceae</taxon>
        <taxon>Tsukamurella</taxon>
    </lineage>
</organism>
<dbReference type="PANTHER" id="PTHR30349">
    <property type="entry name" value="PHAGE INTEGRASE-RELATED"/>
    <property type="match status" value="1"/>
</dbReference>
<comment type="caution">
    <text evidence="4">The sequence shown here is derived from an EMBL/GenBank/DDBJ whole genome shotgun (WGS) entry which is preliminary data.</text>
</comment>
<keyword evidence="1" id="KW-0233">DNA recombination</keyword>
<dbReference type="SUPFAM" id="SSF56349">
    <property type="entry name" value="DNA breaking-rejoining enzymes"/>
    <property type="match status" value="1"/>
</dbReference>
<dbReference type="InterPro" id="IPR011010">
    <property type="entry name" value="DNA_brk_join_enz"/>
</dbReference>
<dbReference type="InterPro" id="IPR002104">
    <property type="entry name" value="Integrase_catalytic"/>
</dbReference>
<keyword evidence="5" id="KW-1185">Reference proteome</keyword>
<dbReference type="EMBL" id="VIGX01000003">
    <property type="protein sequence ID" value="TWS29538.1"/>
    <property type="molecule type" value="Genomic_DNA"/>
</dbReference>
<evidence type="ECO:0000313" key="4">
    <source>
        <dbReference type="EMBL" id="TWS29538.1"/>
    </source>
</evidence>
<dbReference type="InterPro" id="IPR013762">
    <property type="entry name" value="Integrase-like_cat_sf"/>
</dbReference>
<dbReference type="GO" id="GO:0015074">
    <property type="term" value="P:DNA integration"/>
    <property type="evidence" value="ECO:0007669"/>
    <property type="project" value="InterPro"/>
</dbReference>
<feature type="region of interest" description="Disordered" evidence="2">
    <location>
        <begin position="258"/>
        <end position="281"/>
    </location>
</feature>
<dbReference type="Proteomes" id="UP000319375">
    <property type="component" value="Unassembled WGS sequence"/>
</dbReference>